<dbReference type="RefSeq" id="WP_015751825.1">
    <property type="nucleotide sequence ID" value="NC_013223.1"/>
</dbReference>
<accession>C8X2N1</accession>
<dbReference type="STRING" id="485915.Dret_1391"/>
<dbReference type="eggNOG" id="ENOG5032TNY">
    <property type="taxonomic scope" value="Bacteria"/>
</dbReference>
<evidence type="ECO:0000313" key="2">
    <source>
        <dbReference type="EMBL" id="ACV68678.1"/>
    </source>
</evidence>
<dbReference type="PANTHER" id="PTHR39158:SF1">
    <property type="entry name" value="DNAJ HOMOLOG SUBFAMILY C MEMBER 28"/>
    <property type="match status" value="1"/>
</dbReference>
<reference evidence="3" key="1">
    <citation type="submission" date="2009-09" db="EMBL/GenBank/DDBJ databases">
        <title>The complete chromosome of Desulfohalobium retbaense DSM 5692.</title>
        <authorList>
            <consortium name="US DOE Joint Genome Institute (JGI-PGF)"/>
            <person name="Lucas S."/>
            <person name="Copeland A."/>
            <person name="Lapidus A."/>
            <person name="Glavina del Rio T."/>
            <person name="Dalin E."/>
            <person name="Tice H."/>
            <person name="Bruce D."/>
            <person name="Goodwin L."/>
            <person name="Pitluck S."/>
            <person name="Kyrpides N."/>
            <person name="Mavromatis K."/>
            <person name="Ivanova N."/>
            <person name="Mikhailova N."/>
            <person name="Munk A.C."/>
            <person name="Brettin T."/>
            <person name="Detter J.C."/>
            <person name="Han C."/>
            <person name="Tapia R."/>
            <person name="Larimer F."/>
            <person name="Land M."/>
            <person name="Hauser L."/>
            <person name="Markowitz V."/>
            <person name="Cheng J.-F."/>
            <person name="Hugenholtz P."/>
            <person name="Woyke T."/>
            <person name="Wu D."/>
            <person name="Spring S."/>
            <person name="Klenk H.-P."/>
            <person name="Eisen J.A."/>
        </authorList>
    </citation>
    <scope>NUCLEOTIDE SEQUENCE [LARGE SCALE GENOMIC DNA]</scope>
    <source>
        <strain evidence="3">DSM 5692</strain>
    </source>
</reference>
<dbReference type="AlphaFoldDB" id="C8X2N1"/>
<proteinExistence type="predicted"/>
<gene>
    <name evidence="2" type="ordered locus">Dret_1391</name>
</gene>
<keyword evidence="3" id="KW-1185">Reference proteome</keyword>
<dbReference type="InterPro" id="IPR052573">
    <property type="entry name" value="DnaJ_C_subfamily_28"/>
</dbReference>
<dbReference type="PANTHER" id="PTHR39158">
    <property type="entry name" value="OS08G0560600 PROTEIN"/>
    <property type="match status" value="1"/>
</dbReference>
<reference evidence="2 3" key="2">
    <citation type="journal article" date="2010" name="Stand. Genomic Sci.">
        <title>Complete genome sequence of Desulfohalobium retbaense type strain (HR(100)).</title>
        <authorList>
            <person name="Spring S."/>
            <person name="Nolan M."/>
            <person name="Lapidus A."/>
            <person name="Glavina Del Rio T."/>
            <person name="Copeland A."/>
            <person name="Tice H."/>
            <person name="Cheng J.F."/>
            <person name="Lucas S."/>
            <person name="Land M."/>
            <person name="Chen F."/>
            <person name="Bruce D."/>
            <person name="Goodwin L."/>
            <person name="Pitluck S."/>
            <person name="Ivanova N."/>
            <person name="Mavromatis K."/>
            <person name="Mikhailova N."/>
            <person name="Pati A."/>
            <person name="Chen A."/>
            <person name="Palaniappan K."/>
            <person name="Hauser L."/>
            <person name="Chang Y.J."/>
            <person name="Jeffries C.D."/>
            <person name="Munk C."/>
            <person name="Kiss H."/>
            <person name="Chain P."/>
            <person name="Han C."/>
            <person name="Brettin T."/>
            <person name="Detter J.C."/>
            <person name="Schuler E."/>
            <person name="Goker M."/>
            <person name="Rohde M."/>
            <person name="Bristow J."/>
            <person name="Eisen J.A."/>
            <person name="Markowitz V."/>
            <person name="Hugenholtz P."/>
            <person name="Kyrpides N.C."/>
            <person name="Klenk H.P."/>
        </authorList>
    </citation>
    <scope>NUCLEOTIDE SEQUENCE [LARGE SCALE GENOMIC DNA]</scope>
    <source>
        <strain evidence="2 3">DSM 5692</strain>
    </source>
</reference>
<dbReference type="OrthoDB" id="9798476at2"/>
<dbReference type="InterPro" id="IPR018961">
    <property type="entry name" value="DnaJ_homolog_subfam-C_membr-28"/>
</dbReference>
<name>C8X2N1_DESRD</name>
<dbReference type="Proteomes" id="UP000001052">
    <property type="component" value="Chromosome"/>
</dbReference>
<dbReference type="HOGENOM" id="CLU_129296_0_0_7"/>
<dbReference type="EMBL" id="CP001734">
    <property type="protein sequence ID" value="ACV68678.1"/>
    <property type="molecule type" value="Genomic_DNA"/>
</dbReference>
<evidence type="ECO:0000259" key="1">
    <source>
        <dbReference type="Pfam" id="PF09350"/>
    </source>
</evidence>
<dbReference type="Pfam" id="PF09350">
    <property type="entry name" value="DJC28_CD"/>
    <property type="match status" value="1"/>
</dbReference>
<dbReference type="KEGG" id="drt:Dret_1391"/>
<protein>
    <submittedName>
        <fullName evidence="2">DnaJ-like, subfamily C, member 28</fullName>
    </submittedName>
</protein>
<sequence length="132" mass="15816">MLASSFSVIQDIAEHRIREAIDQGEMENLPGRGRPLELDNDEHIPQEMRMAYKILKNSGHLPQEVEQEKQVQTMLDLLEHCQDEQERYRQIQKLNVLITKINETRRVPIHLEKDQLYYSKVVERVRVRRREE</sequence>
<evidence type="ECO:0000313" key="3">
    <source>
        <dbReference type="Proteomes" id="UP000001052"/>
    </source>
</evidence>
<feature type="domain" description="DnaJ homologue subfamily C member 28 conserved" evidence="1">
    <location>
        <begin position="12"/>
        <end position="78"/>
    </location>
</feature>
<organism evidence="2 3">
    <name type="scientific">Desulfohalobium retbaense (strain ATCC 49708 / DSM 5692 / JCM 16813 / HR100)</name>
    <dbReference type="NCBI Taxonomy" id="485915"/>
    <lineage>
        <taxon>Bacteria</taxon>
        <taxon>Pseudomonadati</taxon>
        <taxon>Thermodesulfobacteriota</taxon>
        <taxon>Desulfovibrionia</taxon>
        <taxon>Desulfovibrionales</taxon>
        <taxon>Desulfohalobiaceae</taxon>
        <taxon>Desulfohalobium</taxon>
    </lineage>
</organism>